<dbReference type="InterPro" id="IPR023214">
    <property type="entry name" value="HAD_sf"/>
</dbReference>
<dbReference type="Gene3D" id="3.40.50.1000">
    <property type="entry name" value="HAD superfamily/HAD-like"/>
    <property type="match status" value="1"/>
</dbReference>
<dbReference type="GO" id="GO:0005886">
    <property type="term" value="C:plasma membrane"/>
    <property type="evidence" value="ECO:0007669"/>
    <property type="project" value="TreeGrafter"/>
</dbReference>
<accession>A0A4Y1RMJ0</accession>
<evidence type="ECO:0000313" key="2">
    <source>
        <dbReference type="EMBL" id="BBH05450.1"/>
    </source>
</evidence>
<gene>
    <name evidence="2" type="ORF">Prudu_016834</name>
</gene>
<sequence>MPSRGEGSSWRLSICRGKCQNDHGDNVFTAKAIATECGILKPNQDMFSGAVVEGVQFRNYTPEERMLKVDKSV</sequence>
<dbReference type="AlphaFoldDB" id="A0A4Y1RMJ0"/>
<keyword evidence="1" id="KW-0460">Magnesium</keyword>
<dbReference type="EMBL" id="AP019302">
    <property type="protein sequence ID" value="BBH05450.1"/>
    <property type="molecule type" value="Genomic_DNA"/>
</dbReference>
<protein>
    <submittedName>
        <fullName evidence="2">Autoinhibited Ca(2+)-ATPase, isoform 4</fullName>
    </submittedName>
</protein>
<dbReference type="PANTHER" id="PTHR24093:SF434">
    <property type="entry name" value="CALCIUM-TRANSPORTING ATPASE 13, PLASMA MEMBRANE-TYPE-RELATED"/>
    <property type="match status" value="1"/>
</dbReference>
<dbReference type="PANTHER" id="PTHR24093">
    <property type="entry name" value="CATION TRANSPORTING ATPASE"/>
    <property type="match status" value="1"/>
</dbReference>
<dbReference type="GO" id="GO:0005388">
    <property type="term" value="F:P-type calcium transporter activity"/>
    <property type="evidence" value="ECO:0007669"/>
    <property type="project" value="TreeGrafter"/>
</dbReference>
<name>A0A4Y1RMJ0_PRUDU</name>
<proteinExistence type="predicted"/>
<organism evidence="2">
    <name type="scientific">Prunus dulcis</name>
    <name type="common">Almond</name>
    <name type="synonym">Amygdalus dulcis</name>
    <dbReference type="NCBI Taxonomy" id="3755"/>
    <lineage>
        <taxon>Eukaryota</taxon>
        <taxon>Viridiplantae</taxon>
        <taxon>Streptophyta</taxon>
        <taxon>Embryophyta</taxon>
        <taxon>Tracheophyta</taxon>
        <taxon>Spermatophyta</taxon>
        <taxon>Magnoliopsida</taxon>
        <taxon>eudicotyledons</taxon>
        <taxon>Gunneridae</taxon>
        <taxon>Pentapetalae</taxon>
        <taxon>rosids</taxon>
        <taxon>fabids</taxon>
        <taxon>Rosales</taxon>
        <taxon>Rosaceae</taxon>
        <taxon>Amygdaloideae</taxon>
        <taxon>Amygdaleae</taxon>
        <taxon>Prunus</taxon>
    </lineage>
</organism>
<reference evidence="2" key="1">
    <citation type="journal article" date="2019" name="Science">
        <title>Mutation of a bHLH transcription factor allowed almond domestication.</title>
        <authorList>
            <person name="Sanchez-Perez R."/>
            <person name="Pavan S."/>
            <person name="Mazzeo R."/>
            <person name="Moldovan C."/>
            <person name="Aiese Cigliano R."/>
            <person name="Del Cueto J."/>
            <person name="Ricciardi F."/>
            <person name="Lotti C."/>
            <person name="Ricciardi L."/>
            <person name="Dicenta F."/>
            <person name="Lopez-Marques R.L."/>
            <person name="Lindberg Moller B."/>
        </authorList>
    </citation>
    <scope>NUCLEOTIDE SEQUENCE</scope>
</reference>
<evidence type="ECO:0000256" key="1">
    <source>
        <dbReference type="ARBA" id="ARBA00022842"/>
    </source>
</evidence>